<evidence type="ECO:0000313" key="3">
    <source>
        <dbReference type="Proteomes" id="UP001358586"/>
    </source>
</evidence>
<evidence type="ECO:0000313" key="2">
    <source>
        <dbReference type="EMBL" id="KAK5786723.1"/>
    </source>
</evidence>
<feature type="region of interest" description="Disordered" evidence="1">
    <location>
        <begin position="1"/>
        <end position="21"/>
    </location>
</feature>
<reference evidence="2 3" key="1">
    <citation type="submission" date="2023-03" db="EMBL/GenBank/DDBJ databases">
        <title>WGS of Gossypium arboreum.</title>
        <authorList>
            <person name="Yu D."/>
        </authorList>
    </citation>
    <scope>NUCLEOTIDE SEQUENCE [LARGE SCALE GENOMIC DNA]</scope>
    <source>
        <tissue evidence="2">Leaf</tissue>
    </source>
</reference>
<organism evidence="2 3">
    <name type="scientific">Gossypium arboreum</name>
    <name type="common">Tree cotton</name>
    <name type="synonym">Gossypium nanking</name>
    <dbReference type="NCBI Taxonomy" id="29729"/>
    <lineage>
        <taxon>Eukaryota</taxon>
        <taxon>Viridiplantae</taxon>
        <taxon>Streptophyta</taxon>
        <taxon>Embryophyta</taxon>
        <taxon>Tracheophyta</taxon>
        <taxon>Spermatophyta</taxon>
        <taxon>Magnoliopsida</taxon>
        <taxon>eudicotyledons</taxon>
        <taxon>Gunneridae</taxon>
        <taxon>Pentapetalae</taxon>
        <taxon>rosids</taxon>
        <taxon>malvids</taxon>
        <taxon>Malvales</taxon>
        <taxon>Malvaceae</taxon>
        <taxon>Malvoideae</taxon>
        <taxon>Gossypium</taxon>
    </lineage>
</organism>
<keyword evidence="3" id="KW-1185">Reference proteome</keyword>
<accession>A0ABR0N807</accession>
<gene>
    <name evidence="2" type="ORF">PVK06_041366</name>
</gene>
<sequence>MPIQDQPLGGERKGKECGRGTKCIPTKPPHRRCKGCRLNEDNSNFFLSTPRLSTER</sequence>
<feature type="compositionally biased region" description="Basic and acidic residues" evidence="1">
    <location>
        <begin position="10"/>
        <end position="19"/>
    </location>
</feature>
<dbReference type="EMBL" id="JARKNE010000011">
    <property type="protein sequence ID" value="KAK5786723.1"/>
    <property type="molecule type" value="Genomic_DNA"/>
</dbReference>
<comment type="caution">
    <text evidence="2">The sequence shown here is derived from an EMBL/GenBank/DDBJ whole genome shotgun (WGS) entry which is preliminary data.</text>
</comment>
<proteinExistence type="predicted"/>
<evidence type="ECO:0000256" key="1">
    <source>
        <dbReference type="SAM" id="MobiDB-lite"/>
    </source>
</evidence>
<protein>
    <submittedName>
        <fullName evidence="2">Uncharacterized protein</fullName>
    </submittedName>
</protein>
<name>A0ABR0N807_GOSAR</name>
<dbReference type="Proteomes" id="UP001358586">
    <property type="component" value="Chromosome 11"/>
</dbReference>